<organism evidence="3 4">
    <name type="scientific">Akanthomyces lecanii RCEF 1005</name>
    <dbReference type="NCBI Taxonomy" id="1081108"/>
    <lineage>
        <taxon>Eukaryota</taxon>
        <taxon>Fungi</taxon>
        <taxon>Dikarya</taxon>
        <taxon>Ascomycota</taxon>
        <taxon>Pezizomycotina</taxon>
        <taxon>Sordariomycetes</taxon>
        <taxon>Hypocreomycetidae</taxon>
        <taxon>Hypocreales</taxon>
        <taxon>Cordycipitaceae</taxon>
        <taxon>Akanthomyces</taxon>
        <taxon>Cordyceps confragosa</taxon>
    </lineage>
</organism>
<dbReference type="InterPro" id="IPR020845">
    <property type="entry name" value="AMP-binding_CS"/>
</dbReference>
<dbReference type="InterPro" id="IPR045851">
    <property type="entry name" value="AMP-bd_C_sf"/>
</dbReference>
<keyword evidence="3" id="KW-0436">Ligase</keyword>
<dbReference type="Pfam" id="PF13193">
    <property type="entry name" value="AMP-binding_C"/>
    <property type="match status" value="1"/>
</dbReference>
<dbReference type="PANTHER" id="PTHR43201">
    <property type="entry name" value="ACYL-COA SYNTHETASE"/>
    <property type="match status" value="1"/>
</dbReference>
<protein>
    <submittedName>
        <fullName evidence="3">AMP-dependent synthetase/ligase</fullName>
    </submittedName>
</protein>
<dbReference type="GO" id="GO:0031956">
    <property type="term" value="F:medium-chain fatty acid-CoA ligase activity"/>
    <property type="evidence" value="ECO:0007669"/>
    <property type="project" value="TreeGrafter"/>
</dbReference>
<dbReference type="Proteomes" id="UP000076881">
    <property type="component" value="Unassembled WGS sequence"/>
</dbReference>
<evidence type="ECO:0000259" key="1">
    <source>
        <dbReference type="Pfam" id="PF00501"/>
    </source>
</evidence>
<dbReference type="AlphaFoldDB" id="A0A162KSK0"/>
<dbReference type="Gene3D" id="3.30.300.30">
    <property type="match status" value="1"/>
</dbReference>
<keyword evidence="4" id="KW-1185">Reference proteome</keyword>
<evidence type="ECO:0000259" key="2">
    <source>
        <dbReference type="Pfam" id="PF13193"/>
    </source>
</evidence>
<dbReference type="Pfam" id="PF00501">
    <property type="entry name" value="AMP-binding"/>
    <property type="match status" value="1"/>
</dbReference>
<evidence type="ECO:0000313" key="3">
    <source>
        <dbReference type="EMBL" id="OAA79208.1"/>
    </source>
</evidence>
<dbReference type="GO" id="GO:0006631">
    <property type="term" value="P:fatty acid metabolic process"/>
    <property type="evidence" value="ECO:0007669"/>
    <property type="project" value="TreeGrafter"/>
</dbReference>
<comment type="caution">
    <text evidence="3">The sequence shown here is derived from an EMBL/GenBank/DDBJ whole genome shotgun (WGS) entry which is preliminary data.</text>
</comment>
<dbReference type="SUPFAM" id="SSF56801">
    <property type="entry name" value="Acetyl-CoA synthetase-like"/>
    <property type="match status" value="1"/>
</dbReference>
<reference evidence="3 4" key="1">
    <citation type="journal article" date="2016" name="Genome Biol. Evol.">
        <title>Divergent and convergent evolution of fungal pathogenicity.</title>
        <authorList>
            <person name="Shang Y."/>
            <person name="Xiao G."/>
            <person name="Zheng P."/>
            <person name="Cen K."/>
            <person name="Zhan S."/>
            <person name="Wang C."/>
        </authorList>
    </citation>
    <scope>NUCLEOTIDE SEQUENCE [LARGE SCALE GENOMIC DNA]</scope>
    <source>
        <strain evidence="3 4">RCEF 1005</strain>
    </source>
</reference>
<dbReference type="EMBL" id="AZHF01000002">
    <property type="protein sequence ID" value="OAA79208.1"/>
    <property type="molecule type" value="Genomic_DNA"/>
</dbReference>
<gene>
    <name evidence="3" type="ORF">LEL_02694</name>
</gene>
<dbReference type="InterPro" id="IPR025110">
    <property type="entry name" value="AMP-bd_C"/>
</dbReference>
<dbReference type="Gene3D" id="3.40.50.12780">
    <property type="entry name" value="N-terminal domain of ligase-like"/>
    <property type="match status" value="1"/>
</dbReference>
<sequence length="1083" mass="117626">MSSQFLHSCAIASRECIGVGYAVSVLPDAAYQELNSRVLVPERRVGLVHQPDVTVRPPGVKTNEQEVMQFHFLCQVAASSMAGVFDQKFCSRDMLQATSFHPIVWHASCALAAMYQREALLAGSSDVSGRDKTVAQRQGLRSFALEQYNQSIAGVLGIMKSAELSSLDLEVLLTTTLLFTAISSLQGDMPAAIVHIINGQRILQRWKRGIADRQTKDTGSKSCSSIGLLTPSSVEAVMGRLVSQSSTIRQRPWSEDYYRSLETPVISEDPFFSPEDAYYEFEPLSKAYFELGENNKFIMDPSKKQPAFQVRRAYLAALGEWTIKFHLMQRRKGIMDSPINKEAILVLQARQIGMEIEVQRDPAGQETTWDEFDPHFARIVALGEHLRDSLHQGGGRVFSFSSSMMDVLFLTAIRCRAHGVRHRALELLRRQNAREGLCNSRLAFAIAAGWTEIEEAPGTAKRSTAAGELIAEEEGEECACEAERFPPLYQGTIPDHFAATVSQHGDRPAVIARSPPSPSSHETALSYYELDLLSNRLASSLTSLGVSKGDRVAVSLGNGAEFAALTYALFKLGAVLVPLNPSFNAAQVAAALRHLSVEVLVIGAVTDAAYRPGRGRSNEDLLAQLAGGDLQGGKIANPDVPSLAKMLVVDNRVSHPGTRFNLEACRRVLTPYRNLLEGSDRPVKPSAPLDPADVINIQFTSGTTSMPKAAQLTHTGILNNGILIADRMGLDPSDRVVVPPPLFHCFGSVLGYMATATTGAAILFPSPAFDPVATLRMCVDHDATGLYGVSTMIVAVLEALESGTVVPRPPQHLRKGIVAGSSAPESLMREIYDRIGLQDLVICYGMTETSPVSCMTRPSDSLSLRCASVGTPMPHTAVKIVDPLDRSRVVPVGERGELAAAGYLVMKGYYGDAERTAEVRVPEDDGSVWLYSGDEAEMDAEGYVKITGRIKDLIIRGGENIHPLEIENCLFQLPGVKEASVVGLPDDKLGECVAAFVIPKHEWTVDGVNTAAAQAVKTQQAGGGGAGENVLTRGAVRDWVRTKLSSHLVPKYIFWVDEYPKTASGKIQKFKLQEQAKTLLEGQ</sequence>
<name>A0A162KSK0_CORDF</name>
<dbReference type="OrthoDB" id="10253115at2759"/>
<dbReference type="InterPro" id="IPR042099">
    <property type="entry name" value="ANL_N_sf"/>
</dbReference>
<dbReference type="STRING" id="1081108.A0A162KSK0"/>
<proteinExistence type="predicted"/>
<dbReference type="PANTHER" id="PTHR43201:SF30">
    <property type="entry name" value="AMP-DEPENDENT SYNTHETASE_LIGASE DOMAIN-CONTAINING PROTEIN"/>
    <property type="match status" value="1"/>
</dbReference>
<accession>A0A162KSK0</accession>
<dbReference type="PROSITE" id="PS00455">
    <property type="entry name" value="AMP_BINDING"/>
    <property type="match status" value="1"/>
</dbReference>
<feature type="domain" description="AMP-binding enzyme C-terminal" evidence="2">
    <location>
        <begin position="965"/>
        <end position="1066"/>
    </location>
</feature>
<evidence type="ECO:0000313" key="4">
    <source>
        <dbReference type="Proteomes" id="UP000076881"/>
    </source>
</evidence>
<feature type="domain" description="AMP-dependent synthetase/ligase" evidence="1">
    <location>
        <begin position="498"/>
        <end position="910"/>
    </location>
</feature>
<dbReference type="InterPro" id="IPR000873">
    <property type="entry name" value="AMP-dep_synth/lig_dom"/>
</dbReference>